<organism evidence="2 3">
    <name type="scientific">Digitaria exilis</name>
    <dbReference type="NCBI Taxonomy" id="1010633"/>
    <lineage>
        <taxon>Eukaryota</taxon>
        <taxon>Viridiplantae</taxon>
        <taxon>Streptophyta</taxon>
        <taxon>Embryophyta</taxon>
        <taxon>Tracheophyta</taxon>
        <taxon>Spermatophyta</taxon>
        <taxon>Magnoliopsida</taxon>
        <taxon>Liliopsida</taxon>
        <taxon>Poales</taxon>
        <taxon>Poaceae</taxon>
        <taxon>PACMAD clade</taxon>
        <taxon>Panicoideae</taxon>
        <taxon>Panicodae</taxon>
        <taxon>Paniceae</taxon>
        <taxon>Anthephorinae</taxon>
        <taxon>Digitaria</taxon>
    </lineage>
</organism>
<protein>
    <submittedName>
        <fullName evidence="2">Uncharacterized protein</fullName>
    </submittedName>
</protein>
<feature type="region of interest" description="Disordered" evidence="1">
    <location>
        <begin position="50"/>
        <end position="124"/>
    </location>
</feature>
<feature type="compositionally biased region" description="Polar residues" evidence="1">
    <location>
        <begin position="103"/>
        <end position="116"/>
    </location>
</feature>
<reference evidence="2" key="1">
    <citation type="submission" date="2020-07" db="EMBL/GenBank/DDBJ databases">
        <title>Genome sequence and genetic diversity analysis of an under-domesticated orphan crop, white fonio (Digitaria exilis).</title>
        <authorList>
            <person name="Bennetzen J.L."/>
            <person name="Chen S."/>
            <person name="Ma X."/>
            <person name="Wang X."/>
            <person name="Yssel A.E.J."/>
            <person name="Chaluvadi S.R."/>
            <person name="Johnson M."/>
            <person name="Gangashetty P."/>
            <person name="Hamidou F."/>
            <person name="Sanogo M.D."/>
            <person name="Zwaenepoel A."/>
            <person name="Wallace J."/>
            <person name="Van De Peer Y."/>
            <person name="Van Deynze A."/>
        </authorList>
    </citation>
    <scope>NUCLEOTIDE SEQUENCE</scope>
    <source>
        <tissue evidence="2">Leaves</tissue>
    </source>
</reference>
<keyword evidence="3" id="KW-1185">Reference proteome</keyword>
<evidence type="ECO:0000313" key="3">
    <source>
        <dbReference type="Proteomes" id="UP000636709"/>
    </source>
</evidence>
<gene>
    <name evidence="2" type="ORF">HU200_054273</name>
</gene>
<comment type="caution">
    <text evidence="2">The sequence shown here is derived from an EMBL/GenBank/DDBJ whole genome shotgun (WGS) entry which is preliminary data.</text>
</comment>
<name>A0A835E7U0_9POAL</name>
<evidence type="ECO:0000256" key="1">
    <source>
        <dbReference type="SAM" id="MobiDB-lite"/>
    </source>
</evidence>
<sequence length="124" mass="13271">MAYYSESGGYCAEDVRRPYAEPGYRYGEGGERYAIRKEYEEVDEVARAGRGHYGHGHGHLGHSASGHHHHHGHLGGEQHRVHGHGGGATTTRARAGVTTTRAPASTTAERATTVEVNSGLPAES</sequence>
<proteinExistence type="predicted"/>
<evidence type="ECO:0000313" key="2">
    <source>
        <dbReference type="EMBL" id="KAF8664953.1"/>
    </source>
</evidence>
<dbReference type="Proteomes" id="UP000636709">
    <property type="component" value="Unassembled WGS sequence"/>
</dbReference>
<accession>A0A835E7U0</accession>
<feature type="compositionally biased region" description="Low complexity" evidence="1">
    <location>
        <begin position="89"/>
        <end position="102"/>
    </location>
</feature>
<dbReference type="EMBL" id="JACEFO010002346">
    <property type="protein sequence ID" value="KAF8664953.1"/>
    <property type="molecule type" value="Genomic_DNA"/>
</dbReference>
<feature type="compositionally biased region" description="Basic residues" evidence="1">
    <location>
        <begin position="50"/>
        <end position="73"/>
    </location>
</feature>
<dbReference type="AlphaFoldDB" id="A0A835E7U0"/>